<dbReference type="PANTHER" id="PTHR43822">
    <property type="entry name" value="HOMOACONITASE, MITOCHONDRIAL-RELATED"/>
    <property type="match status" value="1"/>
</dbReference>
<dbReference type="NCBIfam" id="NF001614">
    <property type="entry name" value="PRK00402.1"/>
    <property type="match status" value="1"/>
</dbReference>
<dbReference type="GO" id="GO:0003861">
    <property type="term" value="F:3-isopropylmalate dehydratase activity"/>
    <property type="evidence" value="ECO:0007669"/>
    <property type="project" value="UniProtKB-EC"/>
</dbReference>
<dbReference type="NCBIfam" id="TIGR02086">
    <property type="entry name" value="IPMI_arch"/>
    <property type="match status" value="1"/>
</dbReference>
<keyword evidence="6" id="KW-0432">Leucine biosynthesis</keyword>
<name>A0ABT6NH72_9FIRM</name>
<evidence type="ECO:0000313" key="9">
    <source>
        <dbReference type="Proteomes" id="UP001158045"/>
    </source>
</evidence>
<comment type="similarity">
    <text evidence="6">Belongs to the aconitase/IPM isomerase family. LeuC type 2 subfamily.</text>
</comment>
<evidence type="ECO:0000256" key="4">
    <source>
        <dbReference type="ARBA" id="ARBA00023014"/>
    </source>
</evidence>
<dbReference type="Pfam" id="PF00330">
    <property type="entry name" value="Aconitase"/>
    <property type="match status" value="1"/>
</dbReference>
<keyword evidence="2 6" id="KW-0479">Metal-binding</keyword>
<keyword evidence="1 6" id="KW-0004">4Fe-4S</keyword>
<dbReference type="InterPro" id="IPR050067">
    <property type="entry name" value="IPM_dehydratase_rel_enz"/>
</dbReference>
<comment type="function">
    <text evidence="6">Catalyzes the isomerization between 2-isopropylmalate and 3-isopropylmalate, via the formation of 2-isopropylmaleate.</text>
</comment>
<dbReference type="HAMAP" id="MF_01027">
    <property type="entry name" value="LeuC_type2"/>
    <property type="match status" value="1"/>
</dbReference>
<dbReference type="RefSeq" id="WP_281095652.1">
    <property type="nucleotide sequence ID" value="NZ_JARYZI010000016.1"/>
</dbReference>
<keyword evidence="6" id="KW-0100">Branched-chain amino acid biosynthesis</keyword>
<protein>
    <recommendedName>
        <fullName evidence="6">3-isopropylmalate dehydratase large subunit</fullName>
        <ecNumber evidence="6">4.2.1.33</ecNumber>
    </recommendedName>
    <alternativeName>
        <fullName evidence="6">Alpha-IPM isomerase</fullName>
        <shortName evidence="6">IPMI</shortName>
    </alternativeName>
    <alternativeName>
        <fullName evidence="6">Isopropylmalate isomerase</fullName>
    </alternativeName>
</protein>
<evidence type="ECO:0000256" key="1">
    <source>
        <dbReference type="ARBA" id="ARBA00022485"/>
    </source>
</evidence>
<keyword evidence="9" id="KW-1185">Reference proteome</keyword>
<evidence type="ECO:0000256" key="6">
    <source>
        <dbReference type="HAMAP-Rule" id="MF_01027"/>
    </source>
</evidence>
<dbReference type="PRINTS" id="PR00415">
    <property type="entry name" value="ACONITASE"/>
</dbReference>
<comment type="catalytic activity">
    <reaction evidence="6">
        <text>(2R,3S)-3-isopropylmalate = (2S)-2-isopropylmalate</text>
        <dbReference type="Rhea" id="RHEA:32287"/>
        <dbReference type="ChEBI" id="CHEBI:1178"/>
        <dbReference type="ChEBI" id="CHEBI:35121"/>
        <dbReference type="EC" id="4.2.1.33"/>
    </reaction>
</comment>
<dbReference type="Gene3D" id="3.30.499.10">
    <property type="entry name" value="Aconitase, domain 3"/>
    <property type="match status" value="2"/>
</dbReference>
<keyword evidence="4 6" id="KW-0411">Iron-sulfur</keyword>
<evidence type="ECO:0000256" key="2">
    <source>
        <dbReference type="ARBA" id="ARBA00022723"/>
    </source>
</evidence>
<dbReference type="NCBIfam" id="TIGR02083">
    <property type="entry name" value="LEU2"/>
    <property type="match status" value="1"/>
</dbReference>
<accession>A0ABT6NH72</accession>
<gene>
    <name evidence="6 8" type="primary">leuC</name>
    <name evidence="8" type="ORF">QE109_16475</name>
</gene>
<comment type="pathway">
    <text evidence="6">Amino-acid biosynthesis; L-leucine biosynthesis; L-leucine from 3-methyl-2-oxobutanoate: step 2/4.</text>
</comment>
<dbReference type="InterPro" id="IPR036008">
    <property type="entry name" value="Aconitase_4Fe-4S_dom"/>
</dbReference>
<comment type="caution">
    <text evidence="8">The sequence shown here is derived from an EMBL/GenBank/DDBJ whole genome shotgun (WGS) entry which is preliminary data.</text>
</comment>
<dbReference type="InterPro" id="IPR006251">
    <property type="entry name" value="Homoacnase/IPMdehydase_lsu"/>
</dbReference>
<comment type="cofactor">
    <cofactor evidence="6">
        <name>[4Fe-4S] cluster</name>
        <dbReference type="ChEBI" id="CHEBI:49883"/>
    </cofactor>
    <text evidence="6">Binds 1 [4Fe-4S] cluster per subunit.</text>
</comment>
<evidence type="ECO:0000256" key="5">
    <source>
        <dbReference type="ARBA" id="ARBA00023239"/>
    </source>
</evidence>
<dbReference type="InterPro" id="IPR011826">
    <property type="entry name" value="HAcnase/IPMdehydase_lsu_prok"/>
</dbReference>
<proteinExistence type="inferred from homology"/>
<dbReference type="PANTHER" id="PTHR43822:SF16">
    <property type="entry name" value="3-ISOPROPYLMALATE DEHYDRATASE LARGE SUBUNIT 2"/>
    <property type="match status" value="1"/>
</dbReference>
<dbReference type="Proteomes" id="UP001158045">
    <property type="component" value="Unassembled WGS sequence"/>
</dbReference>
<dbReference type="CDD" id="cd01583">
    <property type="entry name" value="IPMI"/>
    <property type="match status" value="1"/>
</dbReference>
<dbReference type="InterPro" id="IPR018136">
    <property type="entry name" value="Aconitase_4Fe-4S_BS"/>
</dbReference>
<dbReference type="InterPro" id="IPR015931">
    <property type="entry name" value="Acnase/IPM_dHydase_lsu_aba_1/3"/>
</dbReference>
<dbReference type="PROSITE" id="PS00450">
    <property type="entry name" value="ACONITASE_1"/>
    <property type="match status" value="1"/>
</dbReference>
<sequence length="437" mass="46726">MGMTMTQKILAAHAGLPTVKAGQLIEVSLDLVLGNDITTPVAIKAFEEMGISEVFNRDKIAIVPDHFTPNKDIKSAEQCQMIRKFSKAKGIVNYFEVGEMGIEHGLIPEKGLVVPGDVAIGADSHTCTYGALGAFSTGVGSTDMAAGMATGKAWFKVPTAIKFNLHGALKGWTSGKDVILYIIGLIGVDGALYKSMEFCGEGIASLTMDDRFAMTNMAIEAGAKNGIFPVDQQTIAYVENYAKATRPYTVFEADDDAVYEQIIDIHLDDITSVVAFPHLPENTRNIEAVGDVAIDQVVIGSCTNGRIQDLREAAAIFKGRKVAKGVRAIVFPVTQRVYLEALREGLIETFILANVVVSTPTCGPCLGGHMGILAKGERALATTNRNFVGRMGHPESEVYLASPAVAAATAVKGKITNPVELVKDNETRLYETVGGRI</sequence>
<dbReference type="EC" id="4.2.1.33" evidence="6"/>
<keyword evidence="3 6" id="KW-0408">Iron</keyword>
<dbReference type="InterPro" id="IPR033941">
    <property type="entry name" value="IPMI_cat"/>
</dbReference>
<reference evidence="8 9" key="1">
    <citation type="submission" date="2023-04" db="EMBL/GenBank/DDBJ databases">
        <title>Fusibacter bizertensis strain WBS, isolated from littoral bottom sediments of the Arctic seas - biochemical and genomic analysis.</title>
        <authorList>
            <person name="Brioukhanov A.L."/>
        </authorList>
    </citation>
    <scope>NUCLEOTIDE SEQUENCE [LARGE SCALE GENOMIC DNA]</scope>
    <source>
        <strain evidence="8 9">WBS</strain>
    </source>
</reference>
<feature type="binding site" evidence="6">
    <location>
        <position position="302"/>
    </location>
    <ligand>
        <name>[4Fe-4S] cluster</name>
        <dbReference type="ChEBI" id="CHEBI:49883"/>
    </ligand>
</feature>
<feature type="binding site" evidence="6">
    <location>
        <position position="365"/>
    </location>
    <ligand>
        <name>[4Fe-4S] cluster</name>
        <dbReference type="ChEBI" id="CHEBI:49883"/>
    </ligand>
</feature>
<organism evidence="8 9">
    <name type="scientific">Fusibacter bizertensis</name>
    <dbReference type="NCBI Taxonomy" id="1488331"/>
    <lineage>
        <taxon>Bacteria</taxon>
        <taxon>Bacillati</taxon>
        <taxon>Bacillota</taxon>
        <taxon>Clostridia</taxon>
        <taxon>Eubacteriales</taxon>
        <taxon>Eubacteriales Family XII. Incertae Sedis</taxon>
        <taxon>Fusibacter</taxon>
    </lineage>
</organism>
<dbReference type="InterPro" id="IPR001030">
    <property type="entry name" value="Acoase/IPM_deHydtase_lsu_aba"/>
</dbReference>
<evidence type="ECO:0000313" key="8">
    <source>
        <dbReference type="EMBL" id="MDH8679756.1"/>
    </source>
</evidence>
<keyword evidence="6" id="KW-0028">Amino-acid biosynthesis</keyword>
<comment type="subunit">
    <text evidence="6">Heterodimer of LeuC and LeuD.</text>
</comment>
<keyword evidence="5 6" id="KW-0456">Lyase</keyword>
<evidence type="ECO:0000259" key="7">
    <source>
        <dbReference type="Pfam" id="PF00330"/>
    </source>
</evidence>
<feature type="binding site" evidence="6">
    <location>
        <position position="362"/>
    </location>
    <ligand>
        <name>[4Fe-4S] cluster</name>
        <dbReference type="ChEBI" id="CHEBI:49883"/>
    </ligand>
</feature>
<feature type="domain" description="Aconitase/3-isopropylmalate dehydratase large subunit alpha/beta/alpha" evidence="7">
    <location>
        <begin position="8"/>
        <end position="413"/>
    </location>
</feature>
<dbReference type="InterPro" id="IPR011823">
    <property type="entry name" value="IsopropMal_deHydtase_lsu_bac"/>
</dbReference>
<dbReference type="NCBIfam" id="TIGR01343">
    <property type="entry name" value="hacA_fam"/>
    <property type="match status" value="1"/>
</dbReference>
<dbReference type="EMBL" id="JARYZI010000016">
    <property type="protein sequence ID" value="MDH8679756.1"/>
    <property type="molecule type" value="Genomic_DNA"/>
</dbReference>
<evidence type="ECO:0000256" key="3">
    <source>
        <dbReference type="ARBA" id="ARBA00023004"/>
    </source>
</evidence>
<dbReference type="SUPFAM" id="SSF53732">
    <property type="entry name" value="Aconitase iron-sulfur domain"/>
    <property type="match status" value="1"/>
</dbReference>